<dbReference type="Proteomes" id="UP000887574">
    <property type="component" value="Unplaced"/>
</dbReference>
<evidence type="ECO:0000313" key="1">
    <source>
        <dbReference type="Proteomes" id="UP000887574"/>
    </source>
</evidence>
<organism evidence="1 2">
    <name type="scientific">Ditylenchus dipsaci</name>
    <dbReference type="NCBI Taxonomy" id="166011"/>
    <lineage>
        <taxon>Eukaryota</taxon>
        <taxon>Metazoa</taxon>
        <taxon>Ecdysozoa</taxon>
        <taxon>Nematoda</taxon>
        <taxon>Chromadorea</taxon>
        <taxon>Rhabditida</taxon>
        <taxon>Tylenchina</taxon>
        <taxon>Tylenchomorpha</taxon>
        <taxon>Sphaerularioidea</taxon>
        <taxon>Anguinidae</taxon>
        <taxon>Anguininae</taxon>
        <taxon>Ditylenchus</taxon>
    </lineage>
</organism>
<proteinExistence type="predicted"/>
<sequence>MAKLAVLIDWARDESAKRVKKKLDPLVQAGLVKAVQTRKTMKFSFKWSKLADNNYKLASPAEEDIYVILDSAREHDLSIYLRCHCAGKADFCDASFTISFYGADEVHIKESNASKVVHHISVSKSSTTAKMFLSALTYSMRLLFDDPHGATSHKAGHGLSEFPSSSR</sequence>
<keyword evidence="1" id="KW-1185">Reference proteome</keyword>
<accession>A0A915CZ83</accession>
<reference evidence="2" key="1">
    <citation type="submission" date="2022-11" db="UniProtKB">
        <authorList>
            <consortium name="WormBaseParasite"/>
        </authorList>
    </citation>
    <scope>IDENTIFICATION</scope>
</reference>
<name>A0A915CZ83_9BILA</name>
<protein>
    <submittedName>
        <fullName evidence="2">Uncharacterized protein</fullName>
    </submittedName>
</protein>
<dbReference type="AlphaFoldDB" id="A0A915CZ83"/>
<evidence type="ECO:0000313" key="2">
    <source>
        <dbReference type="WBParaSite" id="jg13719"/>
    </source>
</evidence>
<dbReference type="WBParaSite" id="jg13719">
    <property type="protein sequence ID" value="jg13719"/>
    <property type="gene ID" value="jg13719"/>
</dbReference>